<feature type="transmembrane region" description="Helical" evidence="5">
    <location>
        <begin position="353"/>
        <end position="371"/>
    </location>
</feature>
<feature type="transmembrane region" description="Helical" evidence="5">
    <location>
        <begin position="193"/>
        <end position="209"/>
    </location>
</feature>
<feature type="transmembrane region" description="Helical" evidence="5">
    <location>
        <begin position="327"/>
        <end position="347"/>
    </location>
</feature>
<dbReference type="Pfam" id="PF01925">
    <property type="entry name" value="TauE"/>
    <property type="match status" value="1"/>
</dbReference>
<evidence type="ECO:0000313" key="6">
    <source>
        <dbReference type="Proteomes" id="UP000095287"/>
    </source>
</evidence>
<proteinExistence type="predicted"/>
<evidence type="ECO:0000256" key="2">
    <source>
        <dbReference type="ARBA" id="ARBA00022692"/>
    </source>
</evidence>
<dbReference type="Proteomes" id="UP000095287">
    <property type="component" value="Unplaced"/>
</dbReference>
<feature type="transmembrane region" description="Helical" evidence="5">
    <location>
        <begin position="302"/>
        <end position="320"/>
    </location>
</feature>
<evidence type="ECO:0000256" key="3">
    <source>
        <dbReference type="ARBA" id="ARBA00022989"/>
    </source>
</evidence>
<feature type="transmembrane region" description="Helical" evidence="5">
    <location>
        <begin position="100"/>
        <end position="126"/>
    </location>
</feature>
<evidence type="ECO:0000256" key="5">
    <source>
        <dbReference type="SAM" id="Phobius"/>
    </source>
</evidence>
<reference evidence="7" key="1">
    <citation type="submission" date="2016-11" db="UniProtKB">
        <authorList>
            <consortium name="WormBaseParasite"/>
        </authorList>
    </citation>
    <scope>IDENTIFICATION</scope>
</reference>
<organism evidence="6 7">
    <name type="scientific">Steinernema glaseri</name>
    <dbReference type="NCBI Taxonomy" id="37863"/>
    <lineage>
        <taxon>Eukaryota</taxon>
        <taxon>Metazoa</taxon>
        <taxon>Ecdysozoa</taxon>
        <taxon>Nematoda</taxon>
        <taxon>Chromadorea</taxon>
        <taxon>Rhabditida</taxon>
        <taxon>Tylenchina</taxon>
        <taxon>Panagrolaimomorpha</taxon>
        <taxon>Strongyloidoidea</taxon>
        <taxon>Steinernematidae</taxon>
        <taxon>Steinernema</taxon>
    </lineage>
</organism>
<evidence type="ECO:0000256" key="4">
    <source>
        <dbReference type="ARBA" id="ARBA00023136"/>
    </source>
</evidence>
<dbReference type="WBParaSite" id="L893_g12329.t1">
    <property type="protein sequence ID" value="L893_g12329.t1"/>
    <property type="gene ID" value="L893_g12329"/>
</dbReference>
<keyword evidence="2 5" id="KW-0812">Transmembrane</keyword>
<feature type="transmembrane region" description="Helical" evidence="5">
    <location>
        <begin position="229"/>
        <end position="262"/>
    </location>
</feature>
<dbReference type="InterPro" id="IPR002781">
    <property type="entry name" value="TM_pro_TauE-like"/>
</dbReference>
<feature type="transmembrane region" description="Helical" evidence="5">
    <location>
        <begin position="63"/>
        <end position="80"/>
    </location>
</feature>
<keyword evidence="6" id="KW-1185">Reference proteome</keyword>
<dbReference type="GO" id="GO:0016020">
    <property type="term" value="C:membrane"/>
    <property type="evidence" value="ECO:0007669"/>
    <property type="project" value="UniProtKB-SubCell"/>
</dbReference>
<protein>
    <submittedName>
        <fullName evidence="7">Sulfite exporter TauE/SafE family protein</fullName>
    </submittedName>
</protein>
<feature type="transmembrane region" description="Helical" evidence="5">
    <location>
        <begin position="138"/>
        <end position="157"/>
    </location>
</feature>
<name>A0A1I7Y3L5_9BILA</name>
<evidence type="ECO:0000313" key="7">
    <source>
        <dbReference type="WBParaSite" id="L893_g12329.t1"/>
    </source>
</evidence>
<feature type="transmembrane region" description="Helical" evidence="5">
    <location>
        <begin position="163"/>
        <end position="181"/>
    </location>
</feature>
<evidence type="ECO:0000256" key="1">
    <source>
        <dbReference type="ARBA" id="ARBA00004141"/>
    </source>
</evidence>
<keyword evidence="3 5" id="KW-1133">Transmembrane helix</keyword>
<dbReference type="PANTHER" id="PTHR31154">
    <property type="entry name" value="MEMBRANE TRANSPORTER PROTEIN"/>
    <property type="match status" value="1"/>
</dbReference>
<accession>A0A1I7Y3L5</accession>
<dbReference type="PANTHER" id="PTHR31154:SF4">
    <property type="entry name" value="MEMBRANE TRANSPORTER PROTEIN"/>
    <property type="match status" value="1"/>
</dbReference>
<dbReference type="AlphaFoldDB" id="A0A1I7Y3L5"/>
<keyword evidence="4 5" id="KW-0472">Membrane</keyword>
<comment type="subcellular location">
    <subcellularLocation>
        <location evidence="1">Membrane</location>
        <topology evidence="1">Multi-pass membrane protein</topology>
    </subcellularLocation>
</comment>
<sequence>MKDANGLANKALIKTSVQGKTVSTFFRKYFLEGGQRFTDEVVITDVSTSVPIDVRLFRAHYKIIGFLIPMCFFHLLWWILAFRYDLFSRFVDRWEMPATMVLGATVAGMTSEGGGAVAFPVMTLLLKIDPIVAKDFSLMIQSCGMTSAAFTIIWMGIALEWRAILVCSLGAALGCVFGLEFIDGLITAAFKKMMFVSIWFSFGLALWLLNSQKKRVTYDSVRNVSPWKLLVLLATGFIGGICTSFAGSGVDICSFSVLTLLFRVSEKVATPTSVVLMAVNTCVGFFWRQLMMGDVSSLAWEYWSVSVPVVVVCAPLGSLLASHFHRLTLAAFVYILEVLAVIGYLLTGPSLNMITTGTGIVFVAFVFFYLLMSLGNSVSQEVTQHRSKAILTTVENGVKSTIIQPVLRRG</sequence>